<feature type="transmembrane region" description="Helical" evidence="1">
    <location>
        <begin position="7"/>
        <end position="30"/>
    </location>
</feature>
<sequence>MDKSRVSAVAALLITGFAIVYVVGSAIAGWEPSSGWLIRAIIHIGELLAVAALAFSDAGGRSRVARTGLAAAIGGQLIIAAAEVIWPSNPDLGDALFSVSPILTGAGLITAGVAVIRAGVWAGSSRFLPLTLGLYTILVLIPVMIGSGGPPAPLALWTIGGWDLLWLVLSAGVLGRTRTALPSDPATAKVTIR</sequence>
<dbReference type="AlphaFoldDB" id="A0A940WRN4"/>
<keyword evidence="3" id="KW-1185">Reference proteome</keyword>
<gene>
    <name evidence="2" type="ORF">JOL79_18240</name>
</gene>
<dbReference type="RefSeq" id="WP_210157033.1">
    <property type="nucleotide sequence ID" value="NZ_JAFCNB010000009.1"/>
</dbReference>
<keyword evidence="1" id="KW-0472">Membrane</keyword>
<reference evidence="2" key="1">
    <citation type="submission" date="2021-02" db="EMBL/GenBank/DDBJ databases">
        <title>Draft genome sequence of Microbispora sp. RL4-1S isolated from rice leaves in Thailand.</title>
        <authorList>
            <person name="Muangham S."/>
            <person name="Duangmal K."/>
        </authorList>
    </citation>
    <scope>NUCLEOTIDE SEQUENCE</scope>
    <source>
        <strain evidence="2">RL4-1S</strain>
    </source>
</reference>
<proteinExistence type="predicted"/>
<evidence type="ECO:0000313" key="3">
    <source>
        <dbReference type="Proteomes" id="UP000674234"/>
    </source>
</evidence>
<feature type="transmembrane region" description="Helical" evidence="1">
    <location>
        <begin position="127"/>
        <end position="148"/>
    </location>
</feature>
<dbReference type="EMBL" id="JAFCNB010000009">
    <property type="protein sequence ID" value="MBP2705759.1"/>
    <property type="molecule type" value="Genomic_DNA"/>
</dbReference>
<keyword evidence="1" id="KW-0812">Transmembrane</keyword>
<accession>A0A940WRN4</accession>
<feature type="transmembrane region" description="Helical" evidence="1">
    <location>
        <begin position="67"/>
        <end position="86"/>
    </location>
</feature>
<evidence type="ECO:0000313" key="2">
    <source>
        <dbReference type="EMBL" id="MBP2705759.1"/>
    </source>
</evidence>
<comment type="caution">
    <text evidence="2">The sequence shown here is derived from an EMBL/GenBank/DDBJ whole genome shotgun (WGS) entry which is preliminary data.</text>
</comment>
<organism evidence="2 3">
    <name type="scientific">Microbispora oryzae</name>
    <dbReference type="NCBI Taxonomy" id="2806554"/>
    <lineage>
        <taxon>Bacteria</taxon>
        <taxon>Bacillati</taxon>
        <taxon>Actinomycetota</taxon>
        <taxon>Actinomycetes</taxon>
        <taxon>Streptosporangiales</taxon>
        <taxon>Streptosporangiaceae</taxon>
        <taxon>Microbispora</taxon>
    </lineage>
</organism>
<feature type="transmembrane region" description="Helical" evidence="1">
    <location>
        <begin position="98"/>
        <end position="120"/>
    </location>
</feature>
<dbReference type="Proteomes" id="UP000674234">
    <property type="component" value="Unassembled WGS sequence"/>
</dbReference>
<evidence type="ECO:0000256" key="1">
    <source>
        <dbReference type="SAM" id="Phobius"/>
    </source>
</evidence>
<feature type="transmembrane region" description="Helical" evidence="1">
    <location>
        <begin position="154"/>
        <end position="174"/>
    </location>
</feature>
<keyword evidence="1" id="KW-1133">Transmembrane helix</keyword>
<protein>
    <submittedName>
        <fullName evidence="2">Uncharacterized protein</fullName>
    </submittedName>
</protein>
<feature type="transmembrane region" description="Helical" evidence="1">
    <location>
        <begin position="36"/>
        <end position="55"/>
    </location>
</feature>
<name>A0A940WRN4_9ACTN</name>